<dbReference type="InterPro" id="IPR019888">
    <property type="entry name" value="Tscrpt_reg_AsnC-like"/>
</dbReference>
<keyword evidence="3" id="KW-0804">Transcription</keyword>
<keyword evidence="7" id="KW-1185">Reference proteome</keyword>
<dbReference type="Gene3D" id="3.30.70.920">
    <property type="match status" value="2"/>
</dbReference>
<dbReference type="InterPro" id="IPR036390">
    <property type="entry name" value="WH_DNA-bd_sf"/>
</dbReference>
<dbReference type="Proteomes" id="UP000610303">
    <property type="component" value="Unassembled WGS sequence"/>
</dbReference>
<dbReference type="InterPro" id="IPR019887">
    <property type="entry name" value="Tscrpt_reg_AsnC/Lrp_C"/>
</dbReference>
<dbReference type="PANTHER" id="PTHR30154:SF34">
    <property type="entry name" value="TRANSCRIPTIONAL REGULATOR AZLB"/>
    <property type="match status" value="1"/>
</dbReference>
<comment type="caution">
    <text evidence="6">The sequence shown here is derived from an EMBL/GenBank/DDBJ whole genome shotgun (WGS) entry which is preliminary data.</text>
</comment>
<dbReference type="Pfam" id="PF13404">
    <property type="entry name" value="HTH_AsnC-type"/>
    <property type="match status" value="1"/>
</dbReference>
<dbReference type="GO" id="GO:0043200">
    <property type="term" value="P:response to amino acid"/>
    <property type="evidence" value="ECO:0007669"/>
    <property type="project" value="TreeGrafter"/>
</dbReference>
<protein>
    <submittedName>
        <fullName evidence="6">AsnC family transcriptional regulator</fullName>
    </submittedName>
</protein>
<organism evidence="6 7">
    <name type="scientific">Agromyces mediolanus</name>
    <name type="common">Corynebacterium mediolanum</name>
    <dbReference type="NCBI Taxonomy" id="41986"/>
    <lineage>
        <taxon>Bacteria</taxon>
        <taxon>Bacillati</taxon>
        <taxon>Actinomycetota</taxon>
        <taxon>Actinomycetes</taxon>
        <taxon>Micrococcales</taxon>
        <taxon>Microbacteriaceae</taxon>
        <taxon>Agromyces</taxon>
    </lineage>
</organism>
<reference evidence="6" key="2">
    <citation type="submission" date="2020-09" db="EMBL/GenBank/DDBJ databases">
        <authorList>
            <person name="Sun Q."/>
            <person name="Ohkuma M."/>
        </authorList>
    </citation>
    <scope>NUCLEOTIDE SEQUENCE</scope>
    <source>
        <strain evidence="6">JCM 3346</strain>
    </source>
</reference>
<feature type="domain" description="Transcription regulator AsnC/Lrp ligand binding" evidence="4">
    <location>
        <begin position="75"/>
        <end position="141"/>
    </location>
</feature>
<dbReference type="InterPro" id="IPR000485">
    <property type="entry name" value="AsnC-type_HTH_dom"/>
</dbReference>
<dbReference type="EMBL" id="BMRJ01000002">
    <property type="protein sequence ID" value="GGR28251.1"/>
    <property type="molecule type" value="Genomic_DNA"/>
</dbReference>
<keyword evidence="2" id="KW-0238">DNA-binding</keyword>
<name>A0A918FE88_AGRME</name>
<evidence type="ECO:0000256" key="2">
    <source>
        <dbReference type="ARBA" id="ARBA00023125"/>
    </source>
</evidence>
<evidence type="ECO:0000259" key="5">
    <source>
        <dbReference type="Pfam" id="PF13404"/>
    </source>
</evidence>
<dbReference type="SMART" id="SM00344">
    <property type="entry name" value="HTH_ASNC"/>
    <property type="match status" value="2"/>
</dbReference>
<dbReference type="Pfam" id="PF01037">
    <property type="entry name" value="AsnC_trans_reg"/>
    <property type="match status" value="1"/>
</dbReference>
<evidence type="ECO:0000313" key="7">
    <source>
        <dbReference type="Proteomes" id="UP000610303"/>
    </source>
</evidence>
<gene>
    <name evidence="6" type="ORF">GCM10010196_22530</name>
</gene>
<dbReference type="SUPFAM" id="SSF54909">
    <property type="entry name" value="Dimeric alpha+beta barrel"/>
    <property type="match status" value="2"/>
</dbReference>
<evidence type="ECO:0000259" key="4">
    <source>
        <dbReference type="Pfam" id="PF01037"/>
    </source>
</evidence>
<feature type="domain" description="HTH asnC-type" evidence="5">
    <location>
        <begin position="6"/>
        <end position="45"/>
    </location>
</feature>
<dbReference type="InterPro" id="IPR036388">
    <property type="entry name" value="WH-like_DNA-bd_sf"/>
</dbReference>
<reference evidence="6" key="1">
    <citation type="journal article" date="2014" name="Int. J. Syst. Evol. Microbiol.">
        <title>Complete genome sequence of Corynebacterium casei LMG S-19264T (=DSM 44701T), isolated from a smear-ripened cheese.</title>
        <authorList>
            <consortium name="US DOE Joint Genome Institute (JGI-PGF)"/>
            <person name="Walter F."/>
            <person name="Albersmeier A."/>
            <person name="Kalinowski J."/>
            <person name="Ruckert C."/>
        </authorList>
    </citation>
    <scope>NUCLEOTIDE SEQUENCE</scope>
    <source>
        <strain evidence="6">JCM 3346</strain>
    </source>
</reference>
<dbReference type="PANTHER" id="PTHR30154">
    <property type="entry name" value="LEUCINE-RESPONSIVE REGULATORY PROTEIN"/>
    <property type="match status" value="1"/>
</dbReference>
<dbReference type="SUPFAM" id="SSF46785">
    <property type="entry name" value="Winged helix' DNA-binding domain"/>
    <property type="match status" value="2"/>
</dbReference>
<keyword evidence="1" id="KW-0805">Transcription regulation</keyword>
<dbReference type="InterPro" id="IPR011008">
    <property type="entry name" value="Dimeric_a/b-barrel"/>
</dbReference>
<dbReference type="RefSeq" id="WP_189085451.1">
    <property type="nucleotide sequence ID" value="NZ_BMRJ01000002.1"/>
</dbReference>
<dbReference type="GO" id="GO:0005829">
    <property type="term" value="C:cytosol"/>
    <property type="evidence" value="ECO:0007669"/>
    <property type="project" value="TreeGrafter"/>
</dbReference>
<dbReference type="Gene3D" id="1.10.10.10">
    <property type="entry name" value="Winged helix-like DNA-binding domain superfamily/Winged helix DNA-binding domain"/>
    <property type="match status" value="2"/>
</dbReference>
<evidence type="ECO:0000256" key="1">
    <source>
        <dbReference type="ARBA" id="ARBA00023015"/>
    </source>
</evidence>
<evidence type="ECO:0000313" key="6">
    <source>
        <dbReference type="EMBL" id="GGR28251.1"/>
    </source>
</evidence>
<dbReference type="GO" id="GO:0043565">
    <property type="term" value="F:sequence-specific DNA binding"/>
    <property type="evidence" value="ECO:0007669"/>
    <property type="project" value="InterPro"/>
</dbReference>
<sequence>MPNSVLDTLDLQLIHALQIDPRVSWNTLAGIVPSDPATLARRWARIEREGIAWISAVSGETTNGSGGLALVEFVCEPGAVLTTAAAAAADPAIFSIDLTAGRRDLIATLSAPDDAALAEYALERLGVIPGIRDVRTHVVTEVLRLGSDWTVQALTPGEQARVPAPRPPRAGSAKRLDPAFATRVRHLLAADGRASYVELGERLGVSAQRVSDAIALLRRSGSLVLRTDVAAPYTNWPLAAWFFLEAPAATAARAAEAVAGMPEVQYASLATGPYNLIVAAGARAKTELLRIEAELERRLPGARIADRSVVLRVHKHLGRILDRSGRATGEIVPLA</sequence>
<dbReference type="AlphaFoldDB" id="A0A918FE88"/>
<accession>A0A918FE88</accession>
<evidence type="ECO:0000256" key="3">
    <source>
        <dbReference type="ARBA" id="ARBA00023163"/>
    </source>
</evidence>
<proteinExistence type="predicted"/>